<dbReference type="Pfam" id="PF03994">
    <property type="entry name" value="DUF350"/>
    <property type="match status" value="1"/>
</dbReference>
<reference evidence="8 9" key="1">
    <citation type="submission" date="2023-06" db="EMBL/GenBank/DDBJ databases">
        <title>Five Gram-positive bacteria isolated from mangrove sediments in Shenzhen, Guangdong, China.</title>
        <authorList>
            <person name="Yu S."/>
            <person name="Zheng W."/>
            <person name="Huang Y."/>
        </authorList>
    </citation>
    <scope>NUCLEOTIDE SEQUENCE [LARGE SCALE GENOMIC DNA]</scope>
    <source>
        <strain evidence="8 9">SaN35-3</strain>
    </source>
</reference>
<organism evidence="8 9">
    <name type="scientific">Bacillus carboniphilus</name>
    <dbReference type="NCBI Taxonomy" id="86663"/>
    <lineage>
        <taxon>Bacteria</taxon>
        <taxon>Bacillati</taxon>
        <taxon>Bacillota</taxon>
        <taxon>Bacilli</taxon>
        <taxon>Bacillales</taxon>
        <taxon>Bacillaceae</taxon>
        <taxon>Bacillus</taxon>
    </lineage>
</organism>
<evidence type="ECO:0000256" key="5">
    <source>
        <dbReference type="ARBA" id="ARBA00022989"/>
    </source>
</evidence>
<accession>A0ABY9JSE2</accession>
<evidence type="ECO:0000256" key="6">
    <source>
        <dbReference type="ARBA" id="ARBA00023136"/>
    </source>
</evidence>
<feature type="transmembrane region" description="Helical" evidence="7">
    <location>
        <begin position="117"/>
        <end position="136"/>
    </location>
</feature>
<keyword evidence="5 7" id="KW-1133">Transmembrane helix</keyword>
<evidence type="ECO:0000256" key="3">
    <source>
        <dbReference type="ARBA" id="ARBA00022475"/>
    </source>
</evidence>
<keyword evidence="9" id="KW-1185">Reference proteome</keyword>
<sequence>MFENILDLQEIIDTLYYFVVLTGVTFLCMWLFEKITPYDDFKQIKDGNSAVAIQFTGKIIGIGYIMNSAVATNDSLLSAAVWGLIGFILMVIGYFAFELFTPKLNVKKEIESGKVSVSIISLAISIVIALITAGAIS</sequence>
<proteinExistence type="inferred from homology"/>
<protein>
    <submittedName>
        <fullName evidence="8">DUF350 domain-containing protein</fullName>
    </submittedName>
</protein>
<keyword evidence="6 7" id="KW-0472">Membrane</keyword>
<evidence type="ECO:0000256" key="1">
    <source>
        <dbReference type="ARBA" id="ARBA00004651"/>
    </source>
</evidence>
<evidence type="ECO:0000313" key="8">
    <source>
        <dbReference type="EMBL" id="WLR42325.1"/>
    </source>
</evidence>
<dbReference type="PANTHER" id="PTHR40043">
    <property type="entry name" value="UPF0719 INNER MEMBRANE PROTEIN YJFL"/>
    <property type="match status" value="1"/>
</dbReference>
<feature type="transmembrane region" description="Helical" evidence="7">
    <location>
        <begin position="76"/>
        <end position="97"/>
    </location>
</feature>
<evidence type="ECO:0000256" key="4">
    <source>
        <dbReference type="ARBA" id="ARBA00022692"/>
    </source>
</evidence>
<comment type="subcellular location">
    <subcellularLocation>
        <location evidence="1">Cell membrane</location>
        <topology evidence="1">Multi-pass membrane protein</topology>
    </subcellularLocation>
</comment>
<gene>
    <name evidence="8" type="ORF">LC087_16665</name>
</gene>
<keyword evidence="3" id="KW-1003">Cell membrane</keyword>
<feature type="transmembrane region" description="Helical" evidence="7">
    <location>
        <begin position="15"/>
        <end position="32"/>
    </location>
</feature>
<dbReference type="PANTHER" id="PTHR40043:SF1">
    <property type="entry name" value="UPF0719 INNER MEMBRANE PROTEIN YJFL"/>
    <property type="match status" value="1"/>
</dbReference>
<name>A0ABY9JSE2_9BACI</name>
<comment type="similarity">
    <text evidence="2">Belongs to the UPF0719 family.</text>
</comment>
<evidence type="ECO:0000256" key="2">
    <source>
        <dbReference type="ARBA" id="ARBA00005779"/>
    </source>
</evidence>
<evidence type="ECO:0000256" key="7">
    <source>
        <dbReference type="SAM" id="Phobius"/>
    </source>
</evidence>
<keyword evidence="4 7" id="KW-0812">Transmembrane</keyword>
<dbReference type="RefSeq" id="WP_226543023.1">
    <property type="nucleotide sequence ID" value="NZ_CP129013.1"/>
</dbReference>
<dbReference type="EMBL" id="CP129013">
    <property type="protein sequence ID" value="WLR42325.1"/>
    <property type="molecule type" value="Genomic_DNA"/>
</dbReference>
<dbReference type="InterPro" id="IPR007140">
    <property type="entry name" value="DUF350"/>
</dbReference>
<evidence type="ECO:0000313" key="9">
    <source>
        <dbReference type="Proteomes" id="UP001197974"/>
    </source>
</evidence>
<dbReference type="Proteomes" id="UP001197974">
    <property type="component" value="Chromosome"/>
</dbReference>